<sequence>MPQLQCLLNLTNSTDEAPTVRVIVVEASLDERVEKLEDRIAEEVDAMPFNAKPGTLMKLYCVQRQRLTYHQDSTTKTEVLFLDDELILRLDANVLKSAQQLVPWAFVSCYFQDEQFAFPDAIDVVAAWQDADQNFA</sequence>
<proteinExistence type="predicted"/>
<keyword evidence="2" id="KW-1185">Reference proteome</keyword>
<dbReference type="Proteomes" id="UP001165121">
    <property type="component" value="Unassembled WGS sequence"/>
</dbReference>
<reference evidence="1" key="1">
    <citation type="submission" date="2023-04" db="EMBL/GenBank/DDBJ databases">
        <title>Phytophthora fragariaefolia NBRC 109709.</title>
        <authorList>
            <person name="Ichikawa N."/>
            <person name="Sato H."/>
            <person name="Tonouchi N."/>
        </authorList>
    </citation>
    <scope>NUCLEOTIDE SEQUENCE</scope>
    <source>
        <strain evidence="1">NBRC 109709</strain>
    </source>
</reference>
<evidence type="ECO:0000313" key="2">
    <source>
        <dbReference type="Proteomes" id="UP001165121"/>
    </source>
</evidence>
<name>A0A9W7D6J6_9STRA</name>
<comment type="caution">
    <text evidence="1">The sequence shown here is derived from an EMBL/GenBank/DDBJ whole genome shotgun (WGS) entry which is preliminary data.</text>
</comment>
<evidence type="ECO:0000313" key="1">
    <source>
        <dbReference type="EMBL" id="GMF60721.1"/>
    </source>
</evidence>
<dbReference type="OrthoDB" id="93347at2759"/>
<dbReference type="AlphaFoldDB" id="A0A9W7D6J6"/>
<protein>
    <submittedName>
        <fullName evidence="1">Unnamed protein product</fullName>
    </submittedName>
</protein>
<gene>
    <name evidence="1" type="ORF">Pfra01_002637300</name>
</gene>
<organism evidence="1 2">
    <name type="scientific">Phytophthora fragariaefolia</name>
    <dbReference type="NCBI Taxonomy" id="1490495"/>
    <lineage>
        <taxon>Eukaryota</taxon>
        <taxon>Sar</taxon>
        <taxon>Stramenopiles</taxon>
        <taxon>Oomycota</taxon>
        <taxon>Peronosporomycetes</taxon>
        <taxon>Peronosporales</taxon>
        <taxon>Peronosporaceae</taxon>
        <taxon>Phytophthora</taxon>
    </lineage>
</organism>
<dbReference type="EMBL" id="BSXT01005509">
    <property type="protein sequence ID" value="GMF60721.1"/>
    <property type="molecule type" value="Genomic_DNA"/>
</dbReference>
<accession>A0A9W7D6J6</accession>